<organism evidence="1 2">
    <name type="scientific">Dermacoccus barathri</name>
    <dbReference type="NCBI Taxonomy" id="322601"/>
    <lineage>
        <taxon>Bacteria</taxon>
        <taxon>Bacillati</taxon>
        <taxon>Actinomycetota</taxon>
        <taxon>Actinomycetes</taxon>
        <taxon>Micrococcales</taxon>
        <taxon>Dermacoccaceae</taxon>
        <taxon>Dermacoccus</taxon>
    </lineage>
</organism>
<comment type="caution">
    <text evidence="1">The sequence shown here is derived from an EMBL/GenBank/DDBJ whole genome shotgun (WGS) entry which is preliminary data.</text>
</comment>
<sequence length="116" mass="12356">MNYDLTHTTFTPVASNTWMAHQLYNDLDGGPGCCLEPVVGFEVRTYADGAVEQVAVSLDHEGVMEDVNGTGANGRGVLLPGDALAWRVCPAPHLHPGGVARGFTPHPLAVVEAYER</sequence>
<keyword evidence="2" id="KW-1185">Reference proteome</keyword>
<accession>A0ABN2C5N6</accession>
<dbReference type="RefSeq" id="WP_346030762.1">
    <property type="nucleotide sequence ID" value="NZ_BAAANV010000052.1"/>
</dbReference>
<dbReference type="EMBL" id="BAAANV010000052">
    <property type="protein sequence ID" value="GAA1550665.1"/>
    <property type="molecule type" value="Genomic_DNA"/>
</dbReference>
<evidence type="ECO:0000313" key="1">
    <source>
        <dbReference type="EMBL" id="GAA1550665.1"/>
    </source>
</evidence>
<dbReference type="Proteomes" id="UP001501288">
    <property type="component" value="Unassembled WGS sequence"/>
</dbReference>
<proteinExistence type="predicted"/>
<name>A0ABN2C5N6_9MICO</name>
<protein>
    <submittedName>
        <fullName evidence="1">Uncharacterized protein</fullName>
    </submittedName>
</protein>
<reference evidence="1 2" key="1">
    <citation type="journal article" date="2019" name="Int. J. Syst. Evol. Microbiol.">
        <title>The Global Catalogue of Microorganisms (GCM) 10K type strain sequencing project: providing services to taxonomists for standard genome sequencing and annotation.</title>
        <authorList>
            <consortium name="The Broad Institute Genomics Platform"/>
            <consortium name="The Broad Institute Genome Sequencing Center for Infectious Disease"/>
            <person name="Wu L."/>
            <person name="Ma J."/>
        </authorList>
    </citation>
    <scope>NUCLEOTIDE SEQUENCE [LARGE SCALE GENOMIC DNA]</scope>
    <source>
        <strain evidence="1 2">JCM 14588</strain>
    </source>
</reference>
<evidence type="ECO:0000313" key="2">
    <source>
        <dbReference type="Proteomes" id="UP001501288"/>
    </source>
</evidence>
<gene>
    <name evidence="1" type="ORF">GCM10009762_24650</name>
</gene>